<dbReference type="Gene3D" id="1.20.140.40">
    <property type="entry name" value="Invertase/pectin methylesterase inhibitor family protein"/>
    <property type="match status" value="1"/>
</dbReference>
<dbReference type="GO" id="GO:0004857">
    <property type="term" value="F:enzyme inhibitor activity"/>
    <property type="evidence" value="ECO:0007669"/>
    <property type="project" value="InterPro"/>
</dbReference>
<dbReference type="eggNOG" id="ENOG502R6ZG">
    <property type="taxonomic scope" value="Eukaryota"/>
</dbReference>
<keyword evidence="7" id="KW-1185">Reference proteome</keyword>
<evidence type="ECO:0000256" key="3">
    <source>
        <dbReference type="ARBA" id="ARBA00038471"/>
    </source>
</evidence>
<proteinExistence type="inferred from homology"/>
<evidence type="ECO:0000259" key="5">
    <source>
        <dbReference type="SMART" id="SM00856"/>
    </source>
</evidence>
<name>A0A0E0E9J9_9ORYZ</name>
<evidence type="ECO:0000313" key="7">
    <source>
        <dbReference type="Proteomes" id="UP000008021"/>
    </source>
</evidence>
<accession>A0A0E0E9J9</accession>
<feature type="signal peptide" evidence="4">
    <location>
        <begin position="1"/>
        <end position="21"/>
    </location>
</feature>
<evidence type="ECO:0000256" key="4">
    <source>
        <dbReference type="SAM" id="SignalP"/>
    </source>
</evidence>
<dbReference type="EnsemblPlants" id="OMERI07G07100.1">
    <property type="protein sequence ID" value="OMERI07G07100.1"/>
    <property type="gene ID" value="OMERI07G07100"/>
</dbReference>
<dbReference type="HOGENOM" id="CLU_033761_8_0_1"/>
<protein>
    <recommendedName>
        <fullName evidence="5">Pectinesterase inhibitor domain-containing protein</fullName>
    </recommendedName>
</protein>
<feature type="domain" description="Pectinesterase inhibitor" evidence="5">
    <location>
        <begin position="27"/>
        <end position="187"/>
    </location>
</feature>
<dbReference type="SUPFAM" id="SSF101148">
    <property type="entry name" value="Plant invertase/pectin methylesterase inhibitor"/>
    <property type="match status" value="1"/>
</dbReference>
<feature type="chain" id="PRO_5002357934" description="Pectinesterase inhibitor domain-containing protein" evidence="4">
    <location>
        <begin position="22"/>
        <end position="204"/>
    </location>
</feature>
<keyword evidence="2" id="KW-1015">Disulfide bond</keyword>
<dbReference type="Pfam" id="PF04043">
    <property type="entry name" value="PMEI"/>
    <property type="match status" value="1"/>
</dbReference>
<dbReference type="Proteomes" id="UP000008021">
    <property type="component" value="Chromosome 7"/>
</dbReference>
<comment type="similarity">
    <text evidence="3">Belongs to the PMEI family.</text>
</comment>
<evidence type="ECO:0000313" key="6">
    <source>
        <dbReference type="EnsemblPlants" id="OMERI07G07100.1"/>
    </source>
</evidence>
<dbReference type="SMART" id="SM00856">
    <property type="entry name" value="PMEI"/>
    <property type="match status" value="1"/>
</dbReference>
<reference evidence="6" key="1">
    <citation type="submission" date="2015-04" db="UniProtKB">
        <authorList>
            <consortium name="EnsemblPlants"/>
        </authorList>
    </citation>
    <scope>IDENTIFICATION</scope>
</reference>
<evidence type="ECO:0000256" key="2">
    <source>
        <dbReference type="ARBA" id="ARBA00023157"/>
    </source>
</evidence>
<dbReference type="PANTHER" id="PTHR35357:SF24">
    <property type="entry name" value="OS04G0587200 PROTEIN"/>
    <property type="match status" value="1"/>
</dbReference>
<dbReference type="FunFam" id="1.20.140.40:FF:000032">
    <property type="entry name" value="Pectinesterase inhibitor"/>
    <property type="match status" value="1"/>
</dbReference>
<keyword evidence="1 4" id="KW-0732">Signal</keyword>
<sequence>MADHRALSAVFFLLLVPHAACMAMANPSTTLLRDKCELYAAGDRPSYDYCIRTLRADRASATADERGLAAIAARIARATAVATGAKIARLQRGETAPARRDGLAACAVEYAAAARRLGRAARDVVSRSRGGGGAGARELREAQTLLAEVTGAPERCDVAFEAAGGQGSPLDAADRELDVVVGLASDILPPTRPTWCDLARLARE</sequence>
<reference evidence="6" key="2">
    <citation type="submission" date="2018-05" db="EMBL/GenBank/DDBJ databases">
        <title>OmerRS3 (Oryza meridionalis Reference Sequence Version 3).</title>
        <authorList>
            <person name="Zhang J."/>
            <person name="Kudrna D."/>
            <person name="Lee S."/>
            <person name="Talag J."/>
            <person name="Welchert J."/>
            <person name="Wing R.A."/>
        </authorList>
    </citation>
    <scope>NUCLEOTIDE SEQUENCE [LARGE SCALE GENOMIC DNA]</scope>
    <source>
        <strain evidence="6">cv. OR44</strain>
    </source>
</reference>
<dbReference type="Gramene" id="OMERI07G07100.1">
    <property type="protein sequence ID" value="OMERI07G07100.1"/>
    <property type="gene ID" value="OMERI07G07100"/>
</dbReference>
<dbReference type="PANTHER" id="PTHR35357">
    <property type="entry name" value="OS02G0537100 PROTEIN"/>
    <property type="match status" value="1"/>
</dbReference>
<evidence type="ECO:0000256" key="1">
    <source>
        <dbReference type="ARBA" id="ARBA00022729"/>
    </source>
</evidence>
<dbReference type="InterPro" id="IPR035513">
    <property type="entry name" value="Invertase/methylesterase_inhib"/>
</dbReference>
<dbReference type="AlphaFoldDB" id="A0A0E0E9J9"/>
<dbReference type="InterPro" id="IPR006501">
    <property type="entry name" value="Pectinesterase_inhib_dom"/>
</dbReference>
<organism evidence="6">
    <name type="scientific">Oryza meridionalis</name>
    <dbReference type="NCBI Taxonomy" id="40149"/>
    <lineage>
        <taxon>Eukaryota</taxon>
        <taxon>Viridiplantae</taxon>
        <taxon>Streptophyta</taxon>
        <taxon>Embryophyta</taxon>
        <taxon>Tracheophyta</taxon>
        <taxon>Spermatophyta</taxon>
        <taxon>Magnoliopsida</taxon>
        <taxon>Liliopsida</taxon>
        <taxon>Poales</taxon>
        <taxon>Poaceae</taxon>
        <taxon>BOP clade</taxon>
        <taxon>Oryzoideae</taxon>
        <taxon>Oryzeae</taxon>
        <taxon>Oryzinae</taxon>
        <taxon>Oryza</taxon>
    </lineage>
</organism>
<dbReference type="NCBIfam" id="TIGR01614">
    <property type="entry name" value="PME_inhib"/>
    <property type="match status" value="1"/>
</dbReference>